<accession>A0A9W6EVI8</accession>
<dbReference type="GO" id="GO:0003677">
    <property type="term" value="F:DNA binding"/>
    <property type="evidence" value="ECO:0007669"/>
    <property type="project" value="UniProtKB-KW"/>
</dbReference>
<dbReference type="PROSITE" id="PS01063">
    <property type="entry name" value="SIGMA70_ECF"/>
    <property type="match status" value="1"/>
</dbReference>
<evidence type="ECO:0000259" key="7">
    <source>
        <dbReference type="Pfam" id="PF04542"/>
    </source>
</evidence>
<dbReference type="InterPro" id="IPR014284">
    <property type="entry name" value="RNA_pol_sigma-70_dom"/>
</dbReference>
<dbReference type="SUPFAM" id="SSF88946">
    <property type="entry name" value="Sigma2 domain of RNA polymerase sigma factors"/>
    <property type="match status" value="1"/>
</dbReference>
<dbReference type="GO" id="GO:0006352">
    <property type="term" value="P:DNA-templated transcription initiation"/>
    <property type="evidence" value="ECO:0007669"/>
    <property type="project" value="InterPro"/>
</dbReference>
<organism evidence="9 10">
    <name type="scientific">Neptunitalea chrysea</name>
    <dbReference type="NCBI Taxonomy" id="1647581"/>
    <lineage>
        <taxon>Bacteria</taxon>
        <taxon>Pseudomonadati</taxon>
        <taxon>Bacteroidota</taxon>
        <taxon>Flavobacteriia</taxon>
        <taxon>Flavobacteriales</taxon>
        <taxon>Flavobacteriaceae</taxon>
        <taxon>Neptunitalea</taxon>
    </lineage>
</organism>
<evidence type="ECO:0000256" key="2">
    <source>
        <dbReference type="ARBA" id="ARBA00023015"/>
    </source>
</evidence>
<dbReference type="NCBIfam" id="TIGR02937">
    <property type="entry name" value="sigma70-ECF"/>
    <property type="match status" value="1"/>
</dbReference>
<dbReference type="AlphaFoldDB" id="A0A9W6EVI8"/>
<dbReference type="Gene3D" id="1.10.1740.10">
    <property type="match status" value="1"/>
</dbReference>
<dbReference type="InterPro" id="IPR036388">
    <property type="entry name" value="WH-like_DNA-bd_sf"/>
</dbReference>
<keyword evidence="4 6" id="KW-0238">DNA-binding</keyword>
<dbReference type="PANTHER" id="PTHR43133:SF46">
    <property type="entry name" value="RNA POLYMERASE SIGMA-70 FACTOR ECF SUBFAMILY"/>
    <property type="match status" value="1"/>
</dbReference>
<keyword evidence="10" id="KW-1185">Reference proteome</keyword>
<gene>
    <name evidence="9" type="ORF">NBRC110019_20110</name>
</gene>
<dbReference type="InterPro" id="IPR013324">
    <property type="entry name" value="RNA_pol_sigma_r3/r4-like"/>
</dbReference>
<dbReference type="InterPro" id="IPR039425">
    <property type="entry name" value="RNA_pol_sigma-70-like"/>
</dbReference>
<dbReference type="InterPro" id="IPR013249">
    <property type="entry name" value="RNA_pol_sigma70_r4_t2"/>
</dbReference>
<evidence type="ECO:0000256" key="6">
    <source>
        <dbReference type="RuleBase" id="RU000716"/>
    </source>
</evidence>
<dbReference type="Proteomes" id="UP001143545">
    <property type="component" value="Unassembled WGS sequence"/>
</dbReference>
<dbReference type="Pfam" id="PF08281">
    <property type="entry name" value="Sigma70_r4_2"/>
    <property type="match status" value="1"/>
</dbReference>
<feature type="domain" description="RNA polymerase sigma factor 70 region 4 type 2" evidence="8">
    <location>
        <begin position="118"/>
        <end position="167"/>
    </location>
</feature>
<dbReference type="InterPro" id="IPR007627">
    <property type="entry name" value="RNA_pol_sigma70_r2"/>
</dbReference>
<evidence type="ECO:0000313" key="9">
    <source>
        <dbReference type="EMBL" id="GLB52971.1"/>
    </source>
</evidence>
<dbReference type="InterPro" id="IPR013325">
    <property type="entry name" value="RNA_pol_sigma_r2"/>
</dbReference>
<dbReference type="GO" id="GO:0000428">
    <property type="term" value="C:DNA-directed RNA polymerase complex"/>
    <property type="evidence" value="ECO:0007669"/>
    <property type="project" value="UniProtKB-KW"/>
</dbReference>
<dbReference type="InterPro" id="IPR000838">
    <property type="entry name" value="RNA_pol_sigma70_ECF_CS"/>
</dbReference>
<dbReference type="SUPFAM" id="SSF88659">
    <property type="entry name" value="Sigma3 and sigma4 domains of RNA polymerase sigma factors"/>
    <property type="match status" value="1"/>
</dbReference>
<keyword evidence="3 6" id="KW-0731">Sigma factor</keyword>
<comment type="caution">
    <text evidence="9">The sequence shown here is derived from an EMBL/GenBank/DDBJ whole genome shotgun (WGS) entry which is preliminary data.</text>
</comment>
<evidence type="ECO:0000256" key="4">
    <source>
        <dbReference type="ARBA" id="ARBA00023125"/>
    </source>
</evidence>
<dbReference type="PANTHER" id="PTHR43133">
    <property type="entry name" value="RNA POLYMERASE ECF-TYPE SIGMA FACTO"/>
    <property type="match status" value="1"/>
</dbReference>
<sequence length="185" mass="21354">MATILEDALWVTQVKEGDYKAFEILYNKYFGRVYAFLQSLQLTEHADDVIQETFIIVWEKRATLQPDKSFNSYLFTIAKNQALKALRKGIKERIDAAEVEVADTHVSESNLISEEMEQAIQKSLEEMPERPRTVFEMKRYQGLSTKQIAELLNISASTVENHMNMALSILKKNMLLAVYILPFIK</sequence>
<dbReference type="InterPro" id="IPR014327">
    <property type="entry name" value="RNA_pol_sigma70_bacteroid"/>
</dbReference>
<reference evidence="9" key="1">
    <citation type="submission" date="2022-07" db="EMBL/GenBank/DDBJ databases">
        <title>Taxonomy of Novel Oxalotrophic and Methylotrophic Bacteria.</title>
        <authorList>
            <person name="Sahin N."/>
            <person name="Tani A."/>
        </authorList>
    </citation>
    <scope>NUCLEOTIDE SEQUENCE</scope>
    <source>
        <strain evidence="9">AM327</strain>
    </source>
</reference>
<proteinExistence type="inferred from homology"/>
<evidence type="ECO:0000259" key="8">
    <source>
        <dbReference type="Pfam" id="PF08281"/>
    </source>
</evidence>
<evidence type="ECO:0000256" key="3">
    <source>
        <dbReference type="ARBA" id="ARBA00023082"/>
    </source>
</evidence>
<dbReference type="RefSeq" id="WP_281754576.1">
    <property type="nucleotide sequence ID" value="NZ_BRVP01000013.1"/>
</dbReference>
<dbReference type="EMBL" id="BRVP01000013">
    <property type="protein sequence ID" value="GLB52971.1"/>
    <property type="molecule type" value="Genomic_DNA"/>
</dbReference>
<dbReference type="NCBIfam" id="TIGR02985">
    <property type="entry name" value="Sig70_bacteroi1"/>
    <property type="match status" value="1"/>
</dbReference>
<evidence type="ECO:0000256" key="5">
    <source>
        <dbReference type="ARBA" id="ARBA00023163"/>
    </source>
</evidence>
<dbReference type="Gene3D" id="1.10.10.10">
    <property type="entry name" value="Winged helix-like DNA-binding domain superfamily/Winged helix DNA-binding domain"/>
    <property type="match status" value="1"/>
</dbReference>
<evidence type="ECO:0000256" key="1">
    <source>
        <dbReference type="ARBA" id="ARBA00010641"/>
    </source>
</evidence>
<dbReference type="Pfam" id="PF04542">
    <property type="entry name" value="Sigma70_r2"/>
    <property type="match status" value="1"/>
</dbReference>
<name>A0A9W6EVI8_9FLAO</name>
<dbReference type="GO" id="GO:0016987">
    <property type="term" value="F:sigma factor activity"/>
    <property type="evidence" value="ECO:0007669"/>
    <property type="project" value="UniProtKB-KW"/>
</dbReference>
<keyword evidence="5 6" id="KW-0804">Transcription</keyword>
<comment type="similarity">
    <text evidence="1 6">Belongs to the sigma-70 factor family. ECF subfamily.</text>
</comment>
<keyword evidence="9" id="KW-0240">DNA-directed RNA polymerase</keyword>
<protein>
    <recommendedName>
        <fullName evidence="6">RNA polymerase sigma factor</fullName>
    </recommendedName>
</protein>
<keyword evidence="2 6" id="KW-0805">Transcription regulation</keyword>
<evidence type="ECO:0000313" key="10">
    <source>
        <dbReference type="Proteomes" id="UP001143545"/>
    </source>
</evidence>
<dbReference type="CDD" id="cd06171">
    <property type="entry name" value="Sigma70_r4"/>
    <property type="match status" value="1"/>
</dbReference>
<feature type="domain" description="RNA polymerase sigma-70 region 2" evidence="7">
    <location>
        <begin position="25"/>
        <end position="88"/>
    </location>
</feature>